<evidence type="ECO:0000313" key="1">
    <source>
        <dbReference type="EMBL" id="ORY47207.1"/>
    </source>
</evidence>
<evidence type="ECO:0000313" key="2">
    <source>
        <dbReference type="Proteomes" id="UP000193642"/>
    </source>
</evidence>
<reference evidence="1 2" key="1">
    <citation type="submission" date="2016-07" db="EMBL/GenBank/DDBJ databases">
        <title>Pervasive Adenine N6-methylation of Active Genes in Fungi.</title>
        <authorList>
            <consortium name="DOE Joint Genome Institute"/>
            <person name="Mondo S.J."/>
            <person name="Dannebaum R.O."/>
            <person name="Kuo R.C."/>
            <person name="Labutti K."/>
            <person name="Haridas S."/>
            <person name="Kuo A."/>
            <person name="Salamov A."/>
            <person name="Ahrendt S.R."/>
            <person name="Lipzen A."/>
            <person name="Sullivan W."/>
            <person name="Andreopoulos W.B."/>
            <person name="Clum A."/>
            <person name="Lindquist E."/>
            <person name="Daum C."/>
            <person name="Ramamoorthy G.K."/>
            <person name="Gryganskyi A."/>
            <person name="Culley D."/>
            <person name="Magnuson J.K."/>
            <person name="James T.Y."/>
            <person name="O'Malley M.A."/>
            <person name="Stajich J.E."/>
            <person name="Spatafora J.W."/>
            <person name="Visel A."/>
            <person name="Grigoriev I.V."/>
        </authorList>
    </citation>
    <scope>NUCLEOTIDE SEQUENCE [LARGE SCALE GENOMIC DNA]</scope>
    <source>
        <strain evidence="1 2">JEL800</strain>
    </source>
</reference>
<proteinExistence type="predicted"/>
<name>A0A1Y2CJU3_9FUNG</name>
<keyword evidence="2" id="KW-1185">Reference proteome</keyword>
<dbReference type="EMBL" id="MCGO01000014">
    <property type="protein sequence ID" value="ORY47207.1"/>
    <property type="molecule type" value="Genomic_DNA"/>
</dbReference>
<dbReference type="AlphaFoldDB" id="A0A1Y2CJU3"/>
<comment type="caution">
    <text evidence="1">The sequence shown here is derived from an EMBL/GenBank/DDBJ whole genome shotgun (WGS) entry which is preliminary data.</text>
</comment>
<accession>A0A1Y2CJU3</accession>
<organism evidence="1 2">
    <name type="scientific">Rhizoclosmatium globosum</name>
    <dbReference type="NCBI Taxonomy" id="329046"/>
    <lineage>
        <taxon>Eukaryota</taxon>
        <taxon>Fungi</taxon>
        <taxon>Fungi incertae sedis</taxon>
        <taxon>Chytridiomycota</taxon>
        <taxon>Chytridiomycota incertae sedis</taxon>
        <taxon>Chytridiomycetes</taxon>
        <taxon>Chytridiales</taxon>
        <taxon>Chytriomycetaceae</taxon>
        <taxon>Rhizoclosmatium</taxon>
    </lineage>
</organism>
<gene>
    <name evidence="1" type="ORF">BCR33DRAFT_714974</name>
</gene>
<dbReference type="Proteomes" id="UP000193642">
    <property type="component" value="Unassembled WGS sequence"/>
</dbReference>
<protein>
    <submittedName>
        <fullName evidence="1">Uncharacterized protein</fullName>
    </submittedName>
</protein>
<sequence>MRALEVDANLRRLLLARESLRPGGSGSTITSESVNGNGSVVLTATKNNYVTSDVRDGSSGFVNYQVQKRRKRVG</sequence>